<dbReference type="Proteomes" id="UP000735302">
    <property type="component" value="Unassembled WGS sequence"/>
</dbReference>
<accession>A0AAV4CUW9</accession>
<dbReference type="Gene3D" id="3.30.70.330">
    <property type="match status" value="1"/>
</dbReference>
<evidence type="ECO:0000313" key="8">
    <source>
        <dbReference type="Proteomes" id="UP000735302"/>
    </source>
</evidence>
<feature type="region of interest" description="Disordered" evidence="4">
    <location>
        <begin position="853"/>
        <end position="977"/>
    </location>
</feature>
<dbReference type="EMBL" id="BLXT01007004">
    <property type="protein sequence ID" value="GFO35679.1"/>
    <property type="molecule type" value="Genomic_DNA"/>
</dbReference>
<comment type="caution">
    <text evidence="7">The sequence shown here is derived from an EMBL/GenBank/DDBJ whole genome shotgun (WGS) entry which is preliminary data.</text>
</comment>
<dbReference type="PANTHER" id="PTHR13165">
    <property type="entry name" value="ARSENITE-RESISTANCE PROTEIN 2"/>
    <property type="match status" value="1"/>
</dbReference>
<feature type="compositionally biased region" description="Basic and acidic residues" evidence="4">
    <location>
        <begin position="446"/>
        <end position="458"/>
    </location>
</feature>
<feature type="compositionally biased region" description="Basic and acidic residues" evidence="4">
    <location>
        <begin position="8"/>
        <end position="41"/>
    </location>
</feature>
<keyword evidence="8" id="KW-1185">Reference proteome</keyword>
<dbReference type="GO" id="GO:0016604">
    <property type="term" value="C:nuclear body"/>
    <property type="evidence" value="ECO:0007669"/>
    <property type="project" value="TreeGrafter"/>
</dbReference>
<sequence length="977" mass="111532">MGDSDDEFDRKKGRDKFRRERNDYERRSDDRRRDAWDDRRPSARGAQRGWRGNSRGWRSNLGGGGGAMRRDMWSGRGSSVRDRRDMYSRPYDDRRRDRYSPGRYDNPNPPKRMRRDWDDGGFPGGMYDSPFQVRDGPPGMDRPGWNPRGMEVRDGPPDRGGFGDQPDRGDPDYPTQPPMMTFKRFLSKQDDTISQEEAIKLFNDYKLDFKRQQINEFFLAHKDEEWFKSKYHPEECEKKQAESKVALQARKKAFETLREKGYFDGISVDVSCTDPLVKILDAAVILLEGGNDLDLTILDSPLIEEAANRSRQNSETAPAPAPSINSEKKADDEDGEDGELSDSIDGKKDPDEKDADQEKNKPKEAKDQTLELTITPEQEELKKKAMEYQKQQEAIAAEAKAQRRKKKSMRKKSDYSYESDSESGSDSDSDPEPAPPGLDDEPAPPGEEKPGEQKKGESGLEEGETNDKADSAKEEGETDNKVKEEVELKPRPLHRTNSIFLRNLACTITKQEVEAMCRRYPGFKRVALQDPQPERRFFRRGWVTFSKECNIKEVCWSLNNIRLRDSELGATLNRELKLRIREVEGITVHKPVMRNDIKMAAKLIQVLDQKHNLWEDEEAHDGQEKRDDEKQPEFGFVSKNPVLKNITDYLVDEGSFEEDELMGESGEDKKDANPEITVEKDVSLAQALDRMILYLRLVHSVDYYNTNEYPNEDEMPHRCGIMHARGNAPGASSKVTQNDVNEWIANFEKKVKPLWDSTQQISDTEATQLGKKDPDVYPCSHKLEMHVQNESIVKVEKFVQANTQEQSKDKWLCPLSMKKFKGPDFVRKHIFNKHQEKIEEVKKEVKFFNNYLLDPKRPSLPEHPSSRPPKPPPPAPNPPPPQAGPPHMNQRGDAYGSPYPSHPGMPPGYGGRPSPYGPPAGNGGYPGPFPVRDSRPPDNFRRGGGYGGPPSRPYRRSDPRSLVQYTDLDAPDDGDLF</sequence>
<feature type="domain" description="SERRATE/Ars2 N-terminal" evidence="6">
    <location>
        <begin position="183"/>
        <end position="292"/>
    </location>
</feature>
<protein>
    <submittedName>
        <fullName evidence="7">Serrate RNA effector molecule-like protein</fullName>
    </submittedName>
</protein>
<dbReference type="InterPro" id="IPR007042">
    <property type="entry name" value="SERRATE/Ars2_C"/>
</dbReference>
<feature type="compositionally biased region" description="Low complexity" evidence="4">
    <location>
        <begin position="389"/>
        <end position="399"/>
    </location>
</feature>
<dbReference type="GO" id="GO:0031053">
    <property type="term" value="P:primary miRNA processing"/>
    <property type="evidence" value="ECO:0007669"/>
    <property type="project" value="TreeGrafter"/>
</dbReference>
<evidence type="ECO:0000256" key="2">
    <source>
        <dbReference type="ARBA" id="ARBA00005407"/>
    </source>
</evidence>
<organism evidence="7 8">
    <name type="scientific">Plakobranchus ocellatus</name>
    <dbReference type="NCBI Taxonomy" id="259542"/>
    <lineage>
        <taxon>Eukaryota</taxon>
        <taxon>Metazoa</taxon>
        <taxon>Spiralia</taxon>
        <taxon>Lophotrochozoa</taxon>
        <taxon>Mollusca</taxon>
        <taxon>Gastropoda</taxon>
        <taxon>Heterobranchia</taxon>
        <taxon>Euthyneura</taxon>
        <taxon>Panpulmonata</taxon>
        <taxon>Sacoglossa</taxon>
        <taxon>Placobranchoidea</taxon>
        <taxon>Plakobranchidae</taxon>
        <taxon>Plakobranchus</taxon>
    </lineage>
</organism>
<reference evidence="7 8" key="1">
    <citation type="journal article" date="2021" name="Elife">
        <title>Chloroplast acquisition without the gene transfer in kleptoplastic sea slugs, Plakobranchus ocellatus.</title>
        <authorList>
            <person name="Maeda T."/>
            <person name="Takahashi S."/>
            <person name="Yoshida T."/>
            <person name="Shimamura S."/>
            <person name="Takaki Y."/>
            <person name="Nagai Y."/>
            <person name="Toyoda A."/>
            <person name="Suzuki Y."/>
            <person name="Arimoto A."/>
            <person name="Ishii H."/>
            <person name="Satoh N."/>
            <person name="Nishiyama T."/>
            <person name="Hasebe M."/>
            <person name="Maruyama T."/>
            <person name="Minagawa J."/>
            <person name="Obokata J."/>
            <person name="Shigenobu S."/>
        </authorList>
    </citation>
    <scope>NUCLEOTIDE SEQUENCE [LARGE SCALE GENOMIC DNA]</scope>
</reference>
<evidence type="ECO:0000256" key="1">
    <source>
        <dbReference type="ARBA" id="ARBA00004123"/>
    </source>
</evidence>
<dbReference type="SUPFAM" id="SSF54928">
    <property type="entry name" value="RNA-binding domain, RBD"/>
    <property type="match status" value="1"/>
</dbReference>
<evidence type="ECO:0000259" key="6">
    <source>
        <dbReference type="Pfam" id="PF12066"/>
    </source>
</evidence>
<evidence type="ECO:0000256" key="3">
    <source>
        <dbReference type="ARBA" id="ARBA00023242"/>
    </source>
</evidence>
<dbReference type="InterPro" id="IPR035979">
    <property type="entry name" value="RBD_domain_sf"/>
</dbReference>
<evidence type="ECO:0000259" key="5">
    <source>
        <dbReference type="Pfam" id="PF04959"/>
    </source>
</evidence>
<gene>
    <name evidence="7" type="ORF">PoB_006218400</name>
</gene>
<dbReference type="AlphaFoldDB" id="A0AAV4CUW9"/>
<dbReference type="InterPro" id="IPR021933">
    <property type="entry name" value="SERRATE/Ars2_N"/>
</dbReference>
<feature type="domain" description="SERRATE/Ars2 C-terminal" evidence="5">
    <location>
        <begin position="729"/>
        <end position="953"/>
    </location>
</feature>
<feature type="compositionally biased region" description="Basic and acidic residues" evidence="4">
    <location>
        <begin position="465"/>
        <end position="489"/>
    </location>
</feature>
<feature type="compositionally biased region" description="Basic and acidic residues" evidence="4">
    <location>
        <begin position="344"/>
        <end position="369"/>
    </location>
</feature>
<dbReference type="Pfam" id="PF12066">
    <property type="entry name" value="SERRATE_Ars2_N"/>
    <property type="match status" value="1"/>
</dbReference>
<feature type="compositionally biased region" description="Low complexity" evidence="4">
    <location>
        <begin position="48"/>
        <end position="60"/>
    </location>
</feature>
<feature type="region of interest" description="Disordered" evidence="4">
    <location>
        <begin position="1"/>
        <end position="175"/>
    </location>
</feature>
<feature type="compositionally biased region" description="Acidic residues" evidence="4">
    <location>
        <begin position="417"/>
        <end position="431"/>
    </location>
</feature>
<keyword evidence="3" id="KW-0539">Nucleus</keyword>
<evidence type="ECO:0000256" key="4">
    <source>
        <dbReference type="SAM" id="MobiDB-lite"/>
    </source>
</evidence>
<dbReference type="PANTHER" id="PTHR13165:SF0">
    <property type="entry name" value="SERRATE RNA EFFECTOR MOLECULE HOMOLOG"/>
    <property type="match status" value="1"/>
</dbReference>
<dbReference type="CDD" id="cd00590">
    <property type="entry name" value="RRM_SF"/>
    <property type="match status" value="1"/>
</dbReference>
<feature type="compositionally biased region" description="Pro residues" evidence="4">
    <location>
        <begin position="866"/>
        <end position="884"/>
    </location>
</feature>
<feature type="compositionally biased region" description="Acidic residues" evidence="4">
    <location>
        <begin position="332"/>
        <end position="342"/>
    </location>
</feature>
<feature type="compositionally biased region" description="Basic and acidic residues" evidence="4">
    <location>
        <begin position="68"/>
        <end position="100"/>
    </location>
</feature>
<comment type="subcellular location">
    <subcellularLocation>
        <location evidence="1">Nucleus</location>
    </subcellularLocation>
</comment>
<dbReference type="GO" id="GO:0003676">
    <property type="term" value="F:nucleic acid binding"/>
    <property type="evidence" value="ECO:0007669"/>
    <property type="project" value="InterPro"/>
</dbReference>
<evidence type="ECO:0000313" key="7">
    <source>
        <dbReference type="EMBL" id="GFO35679.1"/>
    </source>
</evidence>
<name>A0AAV4CUW9_9GAST</name>
<feature type="compositionally biased region" description="Basic and acidic residues" evidence="4">
    <location>
        <begin position="932"/>
        <end position="941"/>
    </location>
</feature>
<dbReference type="Pfam" id="PF04959">
    <property type="entry name" value="ARS2"/>
    <property type="match status" value="1"/>
</dbReference>
<dbReference type="InterPro" id="IPR012677">
    <property type="entry name" value="Nucleotide-bd_a/b_plait_sf"/>
</dbReference>
<feature type="region of interest" description="Disordered" evidence="4">
    <location>
        <begin position="308"/>
        <end position="489"/>
    </location>
</feature>
<comment type="similarity">
    <text evidence="2">Belongs to the ARS2 family.</text>
</comment>
<dbReference type="InterPro" id="IPR039727">
    <property type="entry name" value="SE/Ars2"/>
</dbReference>
<proteinExistence type="inferred from homology"/>